<sequence length="80" mass="8716">MPEEFEAGLKPLPTVRTLIGTFPSVDHPVDDELRVADKALPTVPTFVRPLPSVDAPVDDEVGVLLKLFPQSVQRKGLSPE</sequence>
<organism evidence="1 2">
    <name type="scientific">Willisornis vidua</name>
    <name type="common">Xingu scale-backed antbird</name>
    <dbReference type="NCBI Taxonomy" id="1566151"/>
    <lineage>
        <taxon>Eukaryota</taxon>
        <taxon>Metazoa</taxon>
        <taxon>Chordata</taxon>
        <taxon>Craniata</taxon>
        <taxon>Vertebrata</taxon>
        <taxon>Euteleostomi</taxon>
        <taxon>Archelosauria</taxon>
        <taxon>Archosauria</taxon>
        <taxon>Dinosauria</taxon>
        <taxon>Saurischia</taxon>
        <taxon>Theropoda</taxon>
        <taxon>Coelurosauria</taxon>
        <taxon>Aves</taxon>
        <taxon>Neognathae</taxon>
        <taxon>Neoaves</taxon>
        <taxon>Telluraves</taxon>
        <taxon>Australaves</taxon>
        <taxon>Passeriformes</taxon>
        <taxon>Thamnophilidae</taxon>
        <taxon>Willisornis</taxon>
    </lineage>
</organism>
<reference evidence="1" key="1">
    <citation type="submission" date="2019-10" db="EMBL/GenBank/DDBJ databases">
        <authorList>
            <person name="Soares A.E.R."/>
            <person name="Aleixo A."/>
            <person name="Schneider P."/>
            <person name="Miyaki C.Y."/>
            <person name="Schneider M.P."/>
            <person name="Mello C."/>
            <person name="Vasconcelos A.T.R."/>
        </authorList>
    </citation>
    <scope>NUCLEOTIDE SEQUENCE</scope>
    <source>
        <tissue evidence="1">Muscle</tissue>
    </source>
</reference>
<dbReference type="Proteomes" id="UP001145742">
    <property type="component" value="Unassembled WGS sequence"/>
</dbReference>
<name>A0ABQ9DEX0_9PASS</name>
<keyword evidence="2" id="KW-1185">Reference proteome</keyword>
<evidence type="ECO:0000313" key="2">
    <source>
        <dbReference type="Proteomes" id="UP001145742"/>
    </source>
</evidence>
<accession>A0ABQ9DEX0</accession>
<comment type="caution">
    <text evidence="1">The sequence shown here is derived from an EMBL/GenBank/DDBJ whole genome shotgun (WGS) entry which is preliminary data.</text>
</comment>
<proteinExistence type="predicted"/>
<dbReference type="EMBL" id="WHWB01033776">
    <property type="protein sequence ID" value="KAJ7417224.1"/>
    <property type="molecule type" value="Genomic_DNA"/>
</dbReference>
<gene>
    <name evidence="1" type="ORF">WISP_65800</name>
</gene>
<dbReference type="PANTHER" id="PTHR33426">
    <property type="entry name" value="C2H2-TYPE DOMAIN-CONTAINING PROTEIN"/>
    <property type="match status" value="1"/>
</dbReference>
<protein>
    <submittedName>
        <fullName evidence="1">Uncharacterized protein</fullName>
    </submittedName>
</protein>
<dbReference type="PANTHER" id="PTHR33426:SF38">
    <property type="entry name" value="G-PROTEIN COUPLED RECEPTORS FAMILY 1 PROFILE DOMAIN-CONTAINING PROTEIN"/>
    <property type="match status" value="1"/>
</dbReference>
<evidence type="ECO:0000313" key="1">
    <source>
        <dbReference type="EMBL" id="KAJ7417224.1"/>
    </source>
</evidence>